<sequence>MNMADFPPDDRLSLRPATMDDLDDITSVAQQGFPDDPEFDYRFPYRHEYPEDHREWVRQEYLEYLKQPEKYAVTIITSADNQHKTVSLSVWDIAVTTIHQGGDLGIPDDPQAKPRRKDANPAHFRQFKKTMDEGFQQYLRRYGDNQIHLWLLCTHPSFRRRGAATRLCRWGVERASLQSLYTTVLASPMGKKLYEELGFFLDGSFKIKVDSEPESLEIWALRRPHVESQVRFFSWVLRKLGLS</sequence>
<protein>
    <recommendedName>
        <fullName evidence="1">N-acetyltransferase domain-containing protein</fullName>
    </recommendedName>
</protein>
<proteinExistence type="predicted"/>
<dbReference type="InParanoid" id="A0A1Y2E6W9"/>
<evidence type="ECO:0000259" key="1">
    <source>
        <dbReference type="Pfam" id="PF13673"/>
    </source>
</evidence>
<dbReference type="Pfam" id="PF13673">
    <property type="entry name" value="Acetyltransf_10"/>
    <property type="match status" value="1"/>
</dbReference>
<gene>
    <name evidence="2" type="ORF">BCR38DRAFT_364158</name>
</gene>
<comment type="caution">
    <text evidence="2">The sequence shown here is derived from an EMBL/GenBank/DDBJ whole genome shotgun (WGS) entry which is preliminary data.</text>
</comment>
<dbReference type="AlphaFoldDB" id="A0A1Y2E6W9"/>
<dbReference type="STRING" id="1141098.A0A1Y2E6W9"/>
<dbReference type="InterPro" id="IPR052523">
    <property type="entry name" value="Trichothecene_AcTrans"/>
</dbReference>
<organism evidence="2 3">
    <name type="scientific">Pseudomassariella vexata</name>
    <dbReference type="NCBI Taxonomy" id="1141098"/>
    <lineage>
        <taxon>Eukaryota</taxon>
        <taxon>Fungi</taxon>
        <taxon>Dikarya</taxon>
        <taxon>Ascomycota</taxon>
        <taxon>Pezizomycotina</taxon>
        <taxon>Sordariomycetes</taxon>
        <taxon>Xylariomycetidae</taxon>
        <taxon>Amphisphaeriales</taxon>
        <taxon>Pseudomassariaceae</taxon>
        <taxon>Pseudomassariella</taxon>
    </lineage>
</organism>
<dbReference type="RefSeq" id="XP_040717650.1">
    <property type="nucleotide sequence ID" value="XM_040857214.1"/>
</dbReference>
<dbReference type="OrthoDB" id="4738875at2759"/>
<dbReference type="GeneID" id="63773426"/>
<dbReference type="EMBL" id="MCFJ01000004">
    <property type="protein sequence ID" value="ORY67026.1"/>
    <property type="molecule type" value="Genomic_DNA"/>
</dbReference>
<dbReference type="Gene3D" id="3.40.630.30">
    <property type="match status" value="1"/>
</dbReference>
<dbReference type="CDD" id="cd04301">
    <property type="entry name" value="NAT_SF"/>
    <property type="match status" value="1"/>
</dbReference>
<evidence type="ECO:0000313" key="2">
    <source>
        <dbReference type="EMBL" id="ORY67026.1"/>
    </source>
</evidence>
<feature type="domain" description="N-acetyltransferase" evidence="1">
    <location>
        <begin position="144"/>
        <end position="200"/>
    </location>
</feature>
<dbReference type="InterPro" id="IPR016181">
    <property type="entry name" value="Acyl_CoA_acyltransferase"/>
</dbReference>
<dbReference type="SUPFAM" id="SSF55729">
    <property type="entry name" value="Acyl-CoA N-acyltransferases (Nat)"/>
    <property type="match status" value="1"/>
</dbReference>
<keyword evidence="3" id="KW-1185">Reference proteome</keyword>
<dbReference type="Proteomes" id="UP000193689">
    <property type="component" value="Unassembled WGS sequence"/>
</dbReference>
<dbReference type="PANTHER" id="PTHR42791:SF2">
    <property type="entry name" value="N-ACETYLTRANSFERASE DOMAIN-CONTAINING PROTEIN"/>
    <property type="match status" value="1"/>
</dbReference>
<accession>A0A1Y2E6W9</accession>
<dbReference type="PANTHER" id="PTHR42791">
    <property type="entry name" value="GNAT FAMILY ACETYLTRANSFERASE"/>
    <property type="match status" value="1"/>
</dbReference>
<reference evidence="2 3" key="1">
    <citation type="submission" date="2016-07" db="EMBL/GenBank/DDBJ databases">
        <title>Pervasive Adenine N6-methylation of Active Genes in Fungi.</title>
        <authorList>
            <consortium name="DOE Joint Genome Institute"/>
            <person name="Mondo S.J."/>
            <person name="Dannebaum R.O."/>
            <person name="Kuo R.C."/>
            <person name="Labutti K."/>
            <person name="Haridas S."/>
            <person name="Kuo A."/>
            <person name="Salamov A."/>
            <person name="Ahrendt S.R."/>
            <person name="Lipzen A."/>
            <person name="Sullivan W."/>
            <person name="Andreopoulos W.B."/>
            <person name="Clum A."/>
            <person name="Lindquist E."/>
            <person name="Daum C."/>
            <person name="Ramamoorthy G.K."/>
            <person name="Gryganskyi A."/>
            <person name="Culley D."/>
            <person name="Magnuson J.K."/>
            <person name="James T.Y."/>
            <person name="O'Malley M.A."/>
            <person name="Stajich J.E."/>
            <person name="Spatafora J.W."/>
            <person name="Visel A."/>
            <person name="Grigoriev I.V."/>
        </authorList>
    </citation>
    <scope>NUCLEOTIDE SEQUENCE [LARGE SCALE GENOMIC DNA]</scope>
    <source>
        <strain evidence="2 3">CBS 129021</strain>
    </source>
</reference>
<dbReference type="GO" id="GO:0016747">
    <property type="term" value="F:acyltransferase activity, transferring groups other than amino-acyl groups"/>
    <property type="evidence" value="ECO:0007669"/>
    <property type="project" value="InterPro"/>
</dbReference>
<evidence type="ECO:0000313" key="3">
    <source>
        <dbReference type="Proteomes" id="UP000193689"/>
    </source>
</evidence>
<dbReference type="InterPro" id="IPR000182">
    <property type="entry name" value="GNAT_dom"/>
</dbReference>
<name>A0A1Y2E6W9_9PEZI</name>